<feature type="binding site" evidence="3">
    <location>
        <position position="515"/>
    </location>
    <ligand>
        <name>L-glutamate</name>
        <dbReference type="ChEBI" id="CHEBI:29985"/>
    </ligand>
</feature>
<evidence type="ECO:0000256" key="2">
    <source>
        <dbReference type="PIRSR" id="PIRSR600101-1"/>
    </source>
</evidence>
<feature type="binding site" evidence="3">
    <location>
        <begin position="440"/>
        <end position="442"/>
    </location>
    <ligand>
        <name>L-glutamate</name>
        <dbReference type="ChEBI" id="CHEBI:29985"/>
    </ligand>
</feature>
<dbReference type="InterPro" id="IPR043138">
    <property type="entry name" value="GGT_lsub"/>
</dbReference>
<dbReference type="Gene3D" id="3.60.20.40">
    <property type="match status" value="1"/>
</dbReference>
<evidence type="ECO:0000256" key="3">
    <source>
        <dbReference type="PIRSR" id="PIRSR600101-2"/>
    </source>
</evidence>
<feature type="binding site" evidence="3">
    <location>
        <position position="464"/>
    </location>
    <ligand>
        <name>L-glutamate</name>
        <dbReference type="ChEBI" id="CHEBI:29985"/>
    </ligand>
</feature>
<dbReference type="FunFam" id="3.60.20.40:FF:000001">
    <property type="entry name" value="Gamma-glutamyltranspeptidase 1"/>
    <property type="match status" value="1"/>
</dbReference>
<feature type="binding site" evidence="3">
    <location>
        <begin position="492"/>
        <end position="493"/>
    </location>
    <ligand>
        <name>L-glutamate</name>
        <dbReference type="ChEBI" id="CHEBI:29985"/>
    </ligand>
</feature>
<name>A0A9P0C5Q7_BEMTA</name>
<keyword evidence="4" id="KW-0812">Transmembrane</keyword>
<keyword evidence="1" id="KW-1202">Platelet aggregation activating toxin</keyword>
<organism evidence="5 6">
    <name type="scientific">Bemisia tabaci</name>
    <name type="common">Sweetpotato whitefly</name>
    <name type="synonym">Aleurodes tabaci</name>
    <dbReference type="NCBI Taxonomy" id="7038"/>
    <lineage>
        <taxon>Eukaryota</taxon>
        <taxon>Metazoa</taxon>
        <taxon>Ecdysozoa</taxon>
        <taxon>Arthropoda</taxon>
        <taxon>Hexapoda</taxon>
        <taxon>Insecta</taxon>
        <taxon>Pterygota</taxon>
        <taxon>Neoptera</taxon>
        <taxon>Paraneoptera</taxon>
        <taxon>Hemiptera</taxon>
        <taxon>Sternorrhyncha</taxon>
        <taxon>Aleyrodoidea</taxon>
        <taxon>Aleyrodidae</taxon>
        <taxon>Aleyrodinae</taxon>
        <taxon>Bemisia</taxon>
    </lineage>
</organism>
<evidence type="ECO:0000313" key="5">
    <source>
        <dbReference type="EMBL" id="CAH0754838.1"/>
    </source>
</evidence>
<dbReference type="Proteomes" id="UP001152759">
    <property type="component" value="Chromosome 1"/>
</dbReference>
<evidence type="ECO:0000256" key="1">
    <source>
        <dbReference type="ARBA" id="ARBA00084097"/>
    </source>
</evidence>
<dbReference type="FunFam" id="1.10.246.130:FF:000001">
    <property type="entry name" value="Gamma-glutamyltransferase 5 isoform 1"/>
    <property type="match status" value="1"/>
</dbReference>
<dbReference type="Gene3D" id="1.10.246.130">
    <property type="match status" value="1"/>
</dbReference>
<evidence type="ECO:0008006" key="7">
    <source>
        <dbReference type="Google" id="ProtNLM"/>
    </source>
</evidence>
<keyword evidence="1" id="KW-0800">Toxin</keyword>
<evidence type="ECO:0000313" key="6">
    <source>
        <dbReference type="Proteomes" id="UP001152759"/>
    </source>
</evidence>
<dbReference type="InterPro" id="IPR043137">
    <property type="entry name" value="GGT_ssub_C"/>
</dbReference>
<dbReference type="PANTHER" id="PTHR11686:SF9">
    <property type="entry name" value="RE13973P"/>
    <property type="match status" value="1"/>
</dbReference>
<dbReference type="PANTHER" id="PTHR11686">
    <property type="entry name" value="GAMMA GLUTAMYL TRANSPEPTIDASE"/>
    <property type="match status" value="1"/>
</dbReference>
<dbReference type="GO" id="GO:0006751">
    <property type="term" value="P:glutathione catabolic process"/>
    <property type="evidence" value="ECO:0007669"/>
    <property type="project" value="InterPro"/>
</dbReference>
<dbReference type="PRINTS" id="PR01210">
    <property type="entry name" value="GGTRANSPTASE"/>
</dbReference>
<dbReference type="InterPro" id="IPR000101">
    <property type="entry name" value="GGT_peptidase"/>
</dbReference>
<gene>
    <name evidence="5" type="ORF">BEMITA_LOCUS1993</name>
</gene>
<dbReference type="GO" id="GO:0036374">
    <property type="term" value="F:glutathione hydrolase activity"/>
    <property type="evidence" value="ECO:0007669"/>
    <property type="project" value="InterPro"/>
</dbReference>
<protein>
    <recommendedName>
        <fullName evidence="7">Gamma-glutamyltranspeptidase 1</fullName>
    </recommendedName>
</protein>
<dbReference type="InterPro" id="IPR029055">
    <property type="entry name" value="Ntn_hydrolases_N"/>
</dbReference>
<dbReference type="SUPFAM" id="SSF56235">
    <property type="entry name" value="N-terminal nucleophile aminohydrolases (Ntn hydrolases)"/>
    <property type="match status" value="1"/>
</dbReference>
<keyword evidence="4" id="KW-0472">Membrane</keyword>
<keyword evidence="1" id="KW-1199">Hemostasis impairing toxin</keyword>
<feature type="transmembrane region" description="Helical" evidence="4">
    <location>
        <begin position="26"/>
        <end position="46"/>
    </location>
</feature>
<dbReference type="NCBIfam" id="TIGR00066">
    <property type="entry name" value="g_glut_trans"/>
    <property type="match status" value="1"/>
</dbReference>
<accession>A0A9P0C5Q7</accession>
<keyword evidence="6" id="KW-1185">Reference proteome</keyword>
<keyword evidence="4" id="KW-1133">Transmembrane helix</keyword>
<feature type="binding site" evidence="3">
    <location>
        <position position="143"/>
    </location>
    <ligand>
        <name>L-glutamate</name>
        <dbReference type="ChEBI" id="CHEBI:29985"/>
    </ligand>
</feature>
<proteinExistence type="predicted"/>
<dbReference type="Pfam" id="PF01019">
    <property type="entry name" value="G_glu_transpept"/>
    <property type="match status" value="1"/>
</dbReference>
<feature type="active site" description="Nucleophile" evidence="2">
    <location>
        <position position="422"/>
    </location>
</feature>
<sequence>MVRRRLEIEDPGRAERRAKRMCRIKTAVVIFVILILLFVYLGVAYFDAISAWIKSSDGSSEEIIAPSASVEQNFKKFSVCTDAPPCSTVGKDILEKNGSAVDAAIASMLCNGIYNAHSTGIGGGFQMLVYSRETRNISILDAREVAPLLSNKTMFENQTGKSRSGALASGVPGEMAGYWEAWSSFGKLKWAELFAPALEMCETGYKISQSQVDAFTFNETSFRRNVFLVDQFVDPETNKFKPVGTLVTPNQKLCETLKIVAEETPKVFYNGRLGQAFVEDVQSMGGIITMEDLNKYSVEWRDPVKVTLHNNETVFSTPPPGNGLLLVHILKIMDKYRLSAADLKNRDARIKTFHRIIEAFKFAFAKRTKLGDPKFINVTQLLTDLQSDEYANETFHQIRDDKTFDDPQHYGATLASKDDSGTAHISILAPNGDAVSVTSTVNLYFGAQVTSSQTGILLNSGMDDFSTPGLINYFKLPPVPTNFIEPGKRSISSTSPSIIVSDNGDVRMVIGASGGTKIPTALAQVIMRHLWMDLGIKAAIDAPRLHHQLIPMNVTYEEGISAEILKGLEALGHVMEKRPYRGSVVCAIVRLGDDIAANADYKKKGIAAGA</sequence>
<evidence type="ECO:0000256" key="4">
    <source>
        <dbReference type="SAM" id="Phobius"/>
    </source>
</evidence>
<reference evidence="5" key="1">
    <citation type="submission" date="2021-12" db="EMBL/GenBank/DDBJ databases">
        <authorList>
            <person name="King R."/>
        </authorList>
    </citation>
    <scope>NUCLEOTIDE SEQUENCE</scope>
</reference>
<dbReference type="KEGG" id="btab:109044044"/>
<dbReference type="EMBL" id="OU963862">
    <property type="protein sequence ID" value="CAH0754838.1"/>
    <property type="molecule type" value="Genomic_DNA"/>
</dbReference>
<dbReference type="GO" id="GO:0005886">
    <property type="term" value="C:plasma membrane"/>
    <property type="evidence" value="ECO:0007669"/>
    <property type="project" value="TreeGrafter"/>
</dbReference>
<dbReference type="AlphaFoldDB" id="A0A9P0C5Q7"/>